<evidence type="ECO:0000256" key="1">
    <source>
        <dbReference type="ARBA" id="ARBA00004236"/>
    </source>
</evidence>
<dbReference type="SUPFAM" id="SSF56112">
    <property type="entry name" value="Protein kinase-like (PK-like)"/>
    <property type="match status" value="1"/>
</dbReference>
<name>A0A1Z5RQT6_SORBI</name>
<sequence length="459" mass="49736">MNCLRLRLCYHRDVDPSSPCGSPSSYAAQTQSSVHVRGGGGGGTTTTRKFTLAQLSVATGGFPESNLVGEGGFGRVYRGRLDAAGGGGLEVAVKQLCRGGAQGSREFLVECSMLMMLRHPNLVSLVGYCAEAQERLLVYELLPRGSLDAHLFVSKSLLGWDARVKVALGAARGLRYLHEVVTPPVIYRDLKSSNILLGDDLSPKLSDFGLARLGPDPEGDDTHVSTRVMGTYGYCAPEYAVTGKLSVKSDVYSFGVVLLELLTGRRAFDLDAHSSSSSSSSSRDDQEAHQDQERRLLVWARPHLQQLQGRGRGRGLEALADPALQGRYPRRGLYQVAVIASLCLHDKPNLRPTMTDVTQALEHVAAQPWRDLLQSVVVEQVLLRVDPALADAVEAECPRPDEADQCDLMDLMAKLHAEPSSQTHALAARKRRAHLSYPHNCPPMLPLSSDCLPGLPLTA</sequence>
<evidence type="ECO:0000256" key="10">
    <source>
        <dbReference type="RuleBase" id="RU000304"/>
    </source>
</evidence>
<evidence type="ECO:0000256" key="3">
    <source>
        <dbReference type="ARBA" id="ARBA00022527"/>
    </source>
</evidence>
<dbReference type="Pfam" id="PF07714">
    <property type="entry name" value="PK_Tyr_Ser-Thr"/>
    <property type="match status" value="1"/>
</dbReference>
<dbReference type="PROSITE" id="PS00107">
    <property type="entry name" value="PROTEIN_KINASE_ATP"/>
    <property type="match status" value="1"/>
</dbReference>
<evidence type="ECO:0000256" key="11">
    <source>
        <dbReference type="SAM" id="MobiDB-lite"/>
    </source>
</evidence>
<dbReference type="EMBL" id="CM000763">
    <property type="protein sequence ID" value="OQU86038.1"/>
    <property type="molecule type" value="Genomic_DNA"/>
</dbReference>
<reference evidence="14" key="2">
    <citation type="journal article" date="2018" name="Plant J.">
        <title>The Sorghum bicolor reference genome: improved assembly, gene annotations, a transcriptome atlas, and signatures of genome organization.</title>
        <authorList>
            <person name="McCormick R.F."/>
            <person name="Truong S.K."/>
            <person name="Sreedasyam A."/>
            <person name="Jenkins J."/>
            <person name="Shu S."/>
            <person name="Sims D."/>
            <person name="Kennedy M."/>
            <person name="Amirebrahimi M."/>
            <person name="Weers B.D."/>
            <person name="McKinley B."/>
            <person name="Mattison A."/>
            <person name="Morishige D.T."/>
            <person name="Grimwood J."/>
            <person name="Schmutz J."/>
            <person name="Mullet J.E."/>
        </authorList>
    </citation>
    <scope>NUCLEOTIDE SEQUENCE [LARGE SCALE GENOMIC DNA]</scope>
    <source>
        <strain evidence="14">cv. BTx623</strain>
    </source>
</reference>
<dbReference type="Gramene" id="OQU86038">
    <property type="protein sequence ID" value="OQU86038"/>
    <property type="gene ID" value="SORBI_3004G358800"/>
</dbReference>
<feature type="compositionally biased region" description="Basic and acidic residues" evidence="11">
    <location>
        <begin position="282"/>
        <end position="292"/>
    </location>
</feature>
<dbReference type="InterPro" id="IPR001245">
    <property type="entry name" value="Ser-Thr/Tyr_kinase_cat_dom"/>
</dbReference>
<feature type="binding site" evidence="9">
    <location>
        <position position="94"/>
    </location>
    <ligand>
        <name>ATP</name>
        <dbReference type="ChEBI" id="CHEBI:30616"/>
    </ligand>
</feature>
<keyword evidence="2" id="KW-1003">Cell membrane</keyword>
<dbReference type="GO" id="GO:0005886">
    <property type="term" value="C:plasma membrane"/>
    <property type="evidence" value="ECO:0007669"/>
    <property type="project" value="UniProtKB-SubCell"/>
</dbReference>
<accession>A0A1Z5RQT6</accession>
<dbReference type="InParanoid" id="A0A1Z5RQT6"/>
<evidence type="ECO:0000256" key="2">
    <source>
        <dbReference type="ARBA" id="ARBA00022475"/>
    </source>
</evidence>
<dbReference type="GO" id="GO:0004674">
    <property type="term" value="F:protein serine/threonine kinase activity"/>
    <property type="evidence" value="ECO:0007669"/>
    <property type="project" value="UniProtKB-KW"/>
</dbReference>
<keyword evidence="7 9" id="KW-0067">ATP-binding</keyword>
<feature type="domain" description="Protein kinase" evidence="12">
    <location>
        <begin position="62"/>
        <end position="370"/>
    </location>
</feature>
<dbReference type="PANTHER" id="PTHR47985">
    <property type="entry name" value="OS07G0668900 PROTEIN"/>
    <property type="match status" value="1"/>
</dbReference>
<keyword evidence="8" id="KW-0472">Membrane</keyword>
<dbReference type="FunCoup" id="A0A1Z5RQT6">
    <property type="interactions" value="37"/>
</dbReference>
<dbReference type="Gene3D" id="3.30.200.20">
    <property type="entry name" value="Phosphorylase Kinase, domain 1"/>
    <property type="match status" value="1"/>
</dbReference>
<dbReference type="CDD" id="cd14066">
    <property type="entry name" value="STKc_IRAK"/>
    <property type="match status" value="1"/>
</dbReference>
<evidence type="ECO:0000256" key="7">
    <source>
        <dbReference type="ARBA" id="ARBA00022840"/>
    </source>
</evidence>
<dbReference type="InterPro" id="IPR017441">
    <property type="entry name" value="Protein_kinase_ATP_BS"/>
</dbReference>
<evidence type="ECO:0000256" key="8">
    <source>
        <dbReference type="ARBA" id="ARBA00023136"/>
    </source>
</evidence>
<keyword evidence="4" id="KW-0808">Transferase</keyword>
<proteinExistence type="inferred from homology"/>
<organism evidence="13 14">
    <name type="scientific">Sorghum bicolor</name>
    <name type="common">Sorghum</name>
    <name type="synonym">Sorghum vulgare</name>
    <dbReference type="NCBI Taxonomy" id="4558"/>
    <lineage>
        <taxon>Eukaryota</taxon>
        <taxon>Viridiplantae</taxon>
        <taxon>Streptophyta</taxon>
        <taxon>Embryophyta</taxon>
        <taxon>Tracheophyta</taxon>
        <taxon>Spermatophyta</taxon>
        <taxon>Magnoliopsida</taxon>
        <taxon>Liliopsida</taxon>
        <taxon>Poales</taxon>
        <taxon>Poaceae</taxon>
        <taxon>PACMAD clade</taxon>
        <taxon>Panicoideae</taxon>
        <taxon>Andropogonodae</taxon>
        <taxon>Andropogoneae</taxon>
        <taxon>Sorghinae</taxon>
        <taxon>Sorghum</taxon>
    </lineage>
</organism>
<dbReference type="InterPro" id="IPR011009">
    <property type="entry name" value="Kinase-like_dom_sf"/>
</dbReference>
<dbReference type="GO" id="GO:0004672">
    <property type="term" value="F:protein kinase activity"/>
    <property type="evidence" value="ECO:0000318"/>
    <property type="project" value="GO_Central"/>
</dbReference>
<dbReference type="SMART" id="SM00220">
    <property type="entry name" value="S_TKc"/>
    <property type="match status" value="1"/>
</dbReference>
<reference evidence="13 14" key="1">
    <citation type="journal article" date="2009" name="Nature">
        <title>The Sorghum bicolor genome and the diversification of grasses.</title>
        <authorList>
            <person name="Paterson A.H."/>
            <person name="Bowers J.E."/>
            <person name="Bruggmann R."/>
            <person name="Dubchak I."/>
            <person name="Grimwood J."/>
            <person name="Gundlach H."/>
            <person name="Haberer G."/>
            <person name="Hellsten U."/>
            <person name="Mitros T."/>
            <person name="Poliakov A."/>
            <person name="Schmutz J."/>
            <person name="Spannagl M."/>
            <person name="Tang H."/>
            <person name="Wang X."/>
            <person name="Wicker T."/>
            <person name="Bharti A.K."/>
            <person name="Chapman J."/>
            <person name="Feltus F.A."/>
            <person name="Gowik U."/>
            <person name="Grigoriev I.V."/>
            <person name="Lyons E."/>
            <person name="Maher C.A."/>
            <person name="Martis M."/>
            <person name="Narechania A."/>
            <person name="Otillar R.P."/>
            <person name="Penning B.W."/>
            <person name="Salamov A.A."/>
            <person name="Wang Y."/>
            <person name="Zhang L."/>
            <person name="Carpita N.C."/>
            <person name="Freeling M."/>
            <person name="Gingle A.R."/>
            <person name="Hash C.T."/>
            <person name="Keller B."/>
            <person name="Klein P."/>
            <person name="Kresovich S."/>
            <person name="McCann M.C."/>
            <person name="Ming R."/>
            <person name="Peterson D.G."/>
            <person name="Mehboob-ur-Rahman"/>
            <person name="Ware D."/>
            <person name="Westhoff P."/>
            <person name="Mayer K.F."/>
            <person name="Messing J."/>
            <person name="Rokhsar D.S."/>
        </authorList>
    </citation>
    <scope>NUCLEOTIDE SEQUENCE [LARGE SCALE GENOMIC DNA]</scope>
    <source>
        <strain evidence="14">cv. BTx623</strain>
    </source>
</reference>
<keyword evidence="5 9" id="KW-0547">Nucleotide-binding</keyword>
<keyword evidence="14" id="KW-1185">Reference proteome</keyword>
<feature type="region of interest" description="Disordered" evidence="11">
    <location>
        <begin position="272"/>
        <end position="292"/>
    </location>
</feature>
<evidence type="ECO:0000256" key="6">
    <source>
        <dbReference type="ARBA" id="ARBA00022777"/>
    </source>
</evidence>
<dbReference type="AlphaFoldDB" id="A0A1Z5RQT6"/>
<evidence type="ECO:0000313" key="14">
    <source>
        <dbReference type="Proteomes" id="UP000000768"/>
    </source>
</evidence>
<dbReference type="GO" id="GO:0005524">
    <property type="term" value="F:ATP binding"/>
    <property type="evidence" value="ECO:0007669"/>
    <property type="project" value="UniProtKB-UniRule"/>
</dbReference>
<dbReference type="FunFam" id="3.30.200.20:FF:000039">
    <property type="entry name" value="receptor-like protein kinase FERONIA"/>
    <property type="match status" value="1"/>
</dbReference>
<dbReference type="eggNOG" id="KOG1187">
    <property type="taxonomic scope" value="Eukaryota"/>
</dbReference>
<evidence type="ECO:0000259" key="12">
    <source>
        <dbReference type="PROSITE" id="PS50011"/>
    </source>
</evidence>
<dbReference type="FunFam" id="1.10.510.10:FF:000095">
    <property type="entry name" value="protein STRUBBELIG-RECEPTOR FAMILY 8"/>
    <property type="match status" value="1"/>
</dbReference>
<evidence type="ECO:0000256" key="5">
    <source>
        <dbReference type="ARBA" id="ARBA00022741"/>
    </source>
</evidence>
<keyword evidence="6" id="KW-0418">Kinase</keyword>
<keyword evidence="3 10" id="KW-0723">Serine/threonine-protein kinase</keyword>
<evidence type="ECO:0000256" key="4">
    <source>
        <dbReference type="ARBA" id="ARBA00022679"/>
    </source>
</evidence>
<comment type="subcellular location">
    <subcellularLocation>
        <location evidence="1">Cell membrane</location>
    </subcellularLocation>
</comment>
<dbReference type="Proteomes" id="UP000000768">
    <property type="component" value="Chromosome 4"/>
</dbReference>
<dbReference type="InterPro" id="IPR000719">
    <property type="entry name" value="Prot_kinase_dom"/>
</dbReference>
<dbReference type="PROSITE" id="PS50011">
    <property type="entry name" value="PROTEIN_KINASE_DOM"/>
    <property type="match status" value="1"/>
</dbReference>
<gene>
    <name evidence="13" type="ORF">SORBI_3004G358800</name>
</gene>
<dbReference type="Gene3D" id="1.10.510.10">
    <property type="entry name" value="Transferase(Phosphotransferase) domain 1"/>
    <property type="match status" value="1"/>
</dbReference>
<evidence type="ECO:0000313" key="13">
    <source>
        <dbReference type="EMBL" id="OQU86038.1"/>
    </source>
</evidence>
<dbReference type="InterPro" id="IPR008271">
    <property type="entry name" value="Ser/Thr_kinase_AS"/>
</dbReference>
<comment type="similarity">
    <text evidence="10">Belongs to the protein kinase superfamily.</text>
</comment>
<dbReference type="PROSITE" id="PS00108">
    <property type="entry name" value="PROTEIN_KINASE_ST"/>
    <property type="match status" value="1"/>
</dbReference>
<dbReference type="PANTHER" id="PTHR47985:SF52">
    <property type="entry name" value="OS02G0833000 PROTEIN"/>
    <property type="match status" value="1"/>
</dbReference>
<dbReference type="OMA" id="FSWAGHR"/>
<evidence type="ECO:0000256" key="9">
    <source>
        <dbReference type="PROSITE-ProRule" id="PRU10141"/>
    </source>
</evidence>
<protein>
    <recommendedName>
        <fullName evidence="12">Protein kinase domain-containing protein</fullName>
    </recommendedName>
</protein>